<feature type="domain" description="HTH cro/C1-type" evidence="1">
    <location>
        <begin position="41"/>
        <end position="88"/>
    </location>
</feature>
<dbReference type="RefSeq" id="WP_212818698.1">
    <property type="nucleotide sequence ID" value="NZ_AP023359.1"/>
</dbReference>
<dbReference type="PROSITE" id="PS50943">
    <property type="entry name" value="HTH_CROC1"/>
    <property type="match status" value="1"/>
</dbReference>
<dbReference type="EMBL" id="AP023359">
    <property type="protein sequence ID" value="BCJ69426.1"/>
    <property type="molecule type" value="Genomic_DNA"/>
</dbReference>
<dbReference type="SMART" id="SM00530">
    <property type="entry name" value="HTH_XRE"/>
    <property type="match status" value="1"/>
</dbReference>
<dbReference type="Pfam" id="PF17765">
    <property type="entry name" value="MLTR_LBD"/>
    <property type="match status" value="1"/>
</dbReference>
<evidence type="ECO:0000259" key="1">
    <source>
        <dbReference type="PROSITE" id="PS50943"/>
    </source>
</evidence>
<name>A0A810N7Q3_9ACTN</name>
<evidence type="ECO:0000313" key="2">
    <source>
        <dbReference type="EMBL" id="BCJ69426.1"/>
    </source>
</evidence>
<dbReference type="Gene3D" id="1.10.260.40">
    <property type="entry name" value="lambda repressor-like DNA-binding domains"/>
    <property type="match status" value="1"/>
</dbReference>
<dbReference type="GO" id="GO:0003677">
    <property type="term" value="F:DNA binding"/>
    <property type="evidence" value="ECO:0007669"/>
    <property type="project" value="InterPro"/>
</dbReference>
<dbReference type="Gene3D" id="3.30.450.180">
    <property type="match status" value="1"/>
</dbReference>
<dbReference type="PANTHER" id="PTHR35010:SF2">
    <property type="entry name" value="BLL4672 PROTEIN"/>
    <property type="match status" value="1"/>
</dbReference>
<proteinExistence type="predicted"/>
<gene>
    <name evidence="2" type="ORF">Prubr_64470</name>
</gene>
<dbReference type="InterPro" id="IPR010982">
    <property type="entry name" value="Lambda_DNA-bd_dom_sf"/>
</dbReference>
<protein>
    <submittedName>
        <fullName evidence="2">Transcriptional regulator</fullName>
    </submittedName>
</protein>
<reference evidence="2" key="1">
    <citation type="submission" date="2020-08" db="EMBL/GenBank/DDBJ databases">
        <title>Whole genome shotgun sequence of Polymorphospora rubra NBRC 101157.</title>
        <authorList>
            <person name="Komaki H."/>
            <person name="Tamura T."/>
        </authorList>
    </citation>
    <scope>NUCLEOTIDE SEQUENCE</scope>
    <source>
        <strain evidence="2">NBRC 101157</strain>
    </source>
</reference>
<dbReference type="InterPro" id="IPR041413">
    <property type="entry name" value="MLTR_LBD"/>
</dbReference>
<dbReference type="Pfam" id="PF13560">
    <property type="entry name" value="HTH_31"/>
    <property type="match status" value="1"/>
</dbReference>
<sequence>MSPQRTARSQEVRNFLVTRRAKVTPEQTGLPQYGGTRRVPGLRREEVAMLAGVSVDYYTRLEKGNIAGASENILDAICTALQLDEAERVYLFDLARAANAANPDTRRSRPVGRPVRLNVRAGVQQILDGMAQTPAFIRNGRLDIVATNVLGRALYAPIFDSPTRTSANALPNLARFRFLDPAARDFYPDFNASAGSNVQLLRAEGARNPHDKGFTDLIGELCTRSEDFRIRWASHDVRLHHNGIKLFHHPIVGELRLHFEAFDLPADPGLTLTALSAPADSPAADGLKLLASWALSQTDRSTNVK</sequence>
<dbReference type="AlphaFoldDB" id="A0A810N7Q3"/>
<dbReference type="PANTHER" id="PTHR35010">
    <property type="entry name" value="BLL4672 PROTEIN-RELATED"/>
    <property type="match status" value="1"/>
</dbReference>
<dbReference type="KEGG" id="pry:Prubr_64470"/>
<evidence type="ECO:0000313" key="3">
    <source>
        <dbReference type="Proteomes" id="UP000680866"/>
    </source>
</evidence>
<dbReference type="Proteomes" id="UP000680866">
    <property type="component" value="Chromosome"/>
</dbReference>
<accession>A0A810N7Q3</accession>
<dbReference type="InterPro" id="IPR001387">
    <property type="entry name" value="Cro/C1-type_HTH"/>
</dbReference>
<dbReference type="SUPFAM" id="SSF47413">
    <property type="entry name" value="lambda repressor-like DNA-binding domains"/>
    <property type="match status" value="1"/>
</dbReference>
<organism evidence="2 3">
    <name type="scientific">Polymorphospora rubra</name>
    <dbReference type="NCBI Taxonomy" id="338584"/>
    <lineage>
        <taxon>Bacteria</taxon>
        <taxon>Bacillati</taxon>
        <taxon>Actinomycetota</taxon>
        <taxon>Actinomycetes</taxon>
        <taxon>Micromonosporales</taxon>
        <taxon>Micromonosporaceae</taxon>
        <taxon>Polymorphospora</taxon>
    </lineage>
</organism>
<keyword evidence="3" id="KW-1185">Reference proteome</keyword>
<dbReference type="CDD" id="cd00093">
    <property type="entry name" value="HTH_XRE"/>
    <property type="match status" value="1"/>
</dbReference>